<name>C7BRG6_PHOAA</name>
<keyword evidence="1" id="KW-0472">Membrane</keyword>
<reference evidence="2 3" key="1">
    <citation type="journal article" date="2009" name="BMC Genomics">
        <title>Comparative genomics of the emerging human pathogen Photorhabdus asymbiotica with the insect pathogen Photorhabdus luminescens.</title>
        <authorList>
            <person name="Wilkinson P."/>
            <person name="Waterfield N.R."/>
            <person name="Crossman L."/>
            <person name="Corton C."/>
            <person name="Sanchez-Contreras M."/>
            <person name="Vlisidou I."/>
            <person name="Barron A."/>
            <person name="Bignell A."/>
            <person name="Clark L."/>
            <person name="Ormond D."/>
            <person name="Mayho M."/>
            <person name="Bason N."/>
            <person name="Smith F."/>
            <person name="Simmonds M."/>
            <person name="Churcher C."/>
            <person name="Harris D."/>
            <person name="Thompson N.R."/>
            <person name="Quail M."/>
            <person name="Parkhill J."/>
            <person name="ffrench-Constant R.H."/>
        </authorList>
    </citation>
    <scope>NUCLEOTIDE SEQUENCE [LARGE SCALE GENOMIC DNA]</scope>
    <source>
        <strain evidence="3">ATCC 43949 / 3105-77</strain>
    </source>
</reference>
<feature type="transmembrane region" description="Helical" evidence="1">
    <location>
        <begin position="141"/>
        <end position="161"/>
    </location>
</feature>
<dbReference type="KEGG" id="pay:PAU_01275"/>
<gene>
    <name evidence="2" type="ordered locus">PAU_01275</name>
</gene>
<accession>C7BRG6</accession>
<dbReference type="AlphaFoldDB" id="C7BRG6"/>
<dbReference type="STRING" id="291112.PAU_01275"/>
<protein>
    <submittedName>
        <fullName evidence="2">Uncharacterized protein</fullName>
    </submittedName>
</protein>
<organism evidence="2 3">
    <name type="scientific">Photorhabdus asymbiotica subsp. asymbiotica (strain ATCC 43949 / 3105-77)</name>
    <name type="common">Xenorhabdus luminescens (strain 2)</name>
    <dbReference type="NCBI Taxonomy" id="553480"/>
    <lineage>
        <taxon>Bacteria</taxon>
        <taxon>Pseudomonadati</taxon>
        <taxon>Pseudomonadota</taxon>
        <taxon>Gammaproteobacteria</taxon>
        <taxon>Enterobacterales</taxon>
        <taxon>Morganellaceae</taxon>
        <taxon>Photorhabdus</taxon>
    </lineage>
</organism>
<proteinExistence type="predicted"/>
<evidence type="ECO:0000256" key="1">
    <source>
        <dbReference type="SAM" id="Phobius"/>
    </source>
</evidence>
<keyword evidence="1" id="KW-0812">Transmembrane</keyword>
<evidence type="ECO:0000313" key="2">
    <source>
        <dbReference type="EMBL" id="CAQ83367.1"/>
    </source>
</evidence>
<sequence length="179" mass="18692">MSSTISIPNLPTAPRKDFNVSSIPSIIGAISVLVRSTASSARSRLSITGNSSLANLSNANLWAFSTSCSVRRRIFSTSALARKMASRSRCCACLSCSSSSTTRGSTTFSVSDASALSALFCCSDTTSISSETCSSGTFCSLLLMNISAYLALISLLSLLWGSKLGIQGNPSYCEDKTSC</sequence>
<keyword evidence="1" id="KW-1133">Transmembrane helix</keyword>
<dbReference type="EMBL" id="FM162591">
    <property type="protein sequence ID" value="CAQ83367.1"/>
    <property type="molecule type" value="Genomic_DNA"/>
</dbReference>
<dbReference type="Proteomes" id="UP000002747">
    <property type="component" value="Chromosome"/>
</dbReference>
<evidence type="ECO:0000313" key="3">
    <source>
        <dbReference type="Proteomes" id="UP000002747"/>
    </source>
</evidence>